<dbReference type="InterPro" id="IPR036582">
    <property type="entry name" value="Mao_N_sf"/>
</dbReference>
<reference evidence="3" key="1">
    <citation type="submission" date="2019-10" db="EMBL/GenBank/DDBJ databases">
        <title>Description of Paenibacillus glebae sp. nov.</title>
        <authorList>
            <person name="Carlier A."/>
            <person name="Qi S."/>
        </authorList>
    </citation>
    <scope>NUCLEOTIDE SEQUENCE</scope>
    <source>
        <strain evidence="3">LMG 31456</strain>
    </source>
</reference>
<dbReference type="AlphaFoldDB" id="A0A972K284"/>
<dbReference type="EMBL" id="WHOD01000049">
    <property type="protein sequence ID" value="NOU93592.1"/>
    <property type="molecule type" value="Genomic_DNA"/>
</dbReference>
<evidence type="ECO:0000259" key="2">
    <source>
        <dbReference type="Pfam" id="PF07833"/>
    </source>
</evidence>
<dbReference type="Gene3D" id="3.30.457.10">
    <property type="entry name" value="Copper amine oxidase-like, N-terminal domain"/>
    <property type="match status" value="1"/>
</dbReference>
<evidence type="ECO:0000313" key="3">
    <source>
        <dbReference type="EMBL" id="NOU93592.1"/>
    </source>
</evidence>
<feature type="signal peptide" evidence="1">
    <location>
        <begin position="1"/>
        <end position="32"/>
    </location>
</feature>
<dbReference type="InterPro" id="IPR012854">
    <property type="entry name" value="Cu_amine_oxidase-like_N"/>
</dbReference>
<sequence>MAYMRGIKKIRLASFALVLSMLIAIIPAPVSAQESSKIHIYIQQELQQWDQSPFIREGSTMVPMRALFEKLGFLVTWDAGKQTATAIKGGLSISLSINRGTAMVNDTVYYLDVTPLLENESTFIPLRFVSEAAGADLVWNESDRSIQVQFETDPQKRIHRLIDNVTHSGSFIQAAMSITSGDGIKNNGIIINEITMNASGAAAKVKFTADITVSKAVKNDRGITISPVESVVYEITCDVYKDAFDQWLLQTEPSKMTYTLKEKKPFMNAP</sequence>
<proteinExistence type="predicted"/>
<dbReference type="Pfam" id="PF07833">
    <property type="entry name" value="Cu_amine_oxidN1"/>
    <property type="match status" value="1"/>
</dbReference>
<accession>A0A972K284</accession>
<dbReference type="SUPFAM" id="SSF55383">
    <property type="entry name" value="Copper amine oxidase, domain N"/>
    <property type="match status" value="1"/>
</dbReference>
<evidence type="ECO:0000256" key="1">
    <source>
        <dbReference type="SAM" id="SignalP"/>
    </source>
</evidence>
<keyword evidence="1" id="KW-0732">Signal</keyword>
<protein>
    <recommendedName>
        <fullName evidence="2">Copper amine oxidase-like N-terminal domain-containing protein</fullName>
    </recommendedName>
</protein>
<feature type="domain" description="Copper amine oxidase-like N-terminal" evidence="2">
    <location>
        <begin position="45"/>
        <end position="147"/>
    </location>
</feature>
<evidence type="ECO:0000313" key="4">
    <source>
        <dbReference type="Proteomes" id="UP000641588"/>
    </source>
</evidence>
<keyword evidence="4" id="KW-1185">Reference proteome</keyword>
<dbReference type="Proteomes" id="UP000641588">
    <property type="component" value="Unassembled WGS sequence"/>
</dbReference>
<name>A0A972K284_9BACL</name>
<gene>
    <name evidence="3" type="ORF">GC093_10215</name>
</gene>
<feature type="chain" id="PRO_5037247969" description="Copper amine oxidase-like N-terminal domain-containing protein" evidence="1">
    <location>
        <begin position="33"/>
        <end position="270"/>
    </location>
</feature>
<organism evidence="3 4">
    <name type="scientific">Paenibacillus foliorum</name>
    <dbReference type="NCBI Taxonomy" id="2654974"/>
    <lineage>
        <taxon>Bacteria</taxon>
        <taxon>Bacillati</taxon>
        <taxon>Bacillota</taxon>
        <taxon>Bacilli</taxon>
        <taxon>Bacillales</taxon>
        <taxon>Paenibacillaceae</taxon>
        <taxon>Paenibacillus</taxon>
    </lineage>
</organism>
<comment type="caution">
    <text evidence="3">The sequence shown here is derived from an EMBL/GenBank/DDBJ whole genome shotgun (WGS) entry which is preliminary data.</text>
</comment>